<dbReference type="EMBL" id="CANL01000012">
    <property type="protein sequence ID" value="CCM63234.1"/>
    <property type="molecule type" value="Genomic_DNA"/>
</dbReference>
<keyword evidence="3" id="KW-1185">Reference proteome</keyword>
<dbReference type="HOGENOM" id="CLU_1364106_0_0_11"/>
<dbReference type="RefSeq" id="WP_012225535.1">
    <property type="nucleotide sequence ID" value="NZ_HG422565.1"/>
</dbReference>
<evidence type="ECO:0000313" key="2">
    <source>
        <dbReference type="EMBL" id="CCM63234.1"/>
    </source>
</evidence>
<evidence type="ECO:0000313" key="3">
    <source>
        <dbReference type="Proteomes" id="UP000018291"/>
    </source>
</evidence>
<dbReference type="AlphaFoldDB" id="R4YXQ4"/>
<gene>
    <name evidence="2" type="ORF">BN381_20058</name>
</gene>
<evidence type="ECO:0000256" key="1">
    <source>
        <dbReference type="SAM" id="MobiDB-lite"/>
    </source>
</evidence>
<proteinExistence type="predicted"/>
<accession>R4YXQ4</accession>
<reference evidence="2 3" key="1">
    <citation type="journal article" date="2013" name="ISME J.">
        <title>Metabolic model for the filamentous 'Candidatus Microthrix parvicella' based on genomic and metagenomic analyses.</title>
        <authorList>
            <person name="Jon McIlroy S."/>
            <person name="Kristiansen R."/>
            <person name="Albertsen M."/>
            <person name="Michael Karst S."/>
            <person name="Rossetti S."/>
            <person name="Lund Nielsen J."/>
            <person name="Tandoi V."/>
            <person name="James Seviour R."/>
            <person name="Nielsen P.H."/>
        </authorList>
    </citation>
    <scope>NUCLEOTIDE SEQUENCE [LARGE SCALE GENOMIC DNA]</scope>
    <source>
        <strain evidence="2 3">RN1</strain>
    </source>
</reference>
<organism evidence="2 3">
    <name type="scientific">Candidatus Neomicrothrix parvicella RN1</name>
    <dbReference type="NCBI Taxonomy" id="1229780"/>
    <lineage>
        <taxon>Bacteria</taxon>
        <taxon>Bacillati</taxon>
        <taxon>Actinomycetota</taxon>
        <taxon>Acidimicrobiia</taxon>
        <taxon>Acidimicrobiales</taxon>
        <taxon>Microthrixaceae</taxon>
        <taxon>Candidatus Neomicrothrix</taxon>
    </lineage>
</organism>
<name>R4YXQ4_9ACTN</name>
<feature type="region of interest" description="Disordered" evidence="1">
    <location>
        <begin position="19"/>
        <end position="39"/>
    </location>
</feature>
<dbReference type="Proteomes" id="UP000018291">
    <property type="component" value="Unassembled WGS sequence"/>
</dbReference>
<comment type="caution">
    <text evidence="2">The sequence shown here is derived from an EMBL/GenBank/DDBJ whole genome shotgun (WGS) entry which is preliminary data.</text>
</comment>
<sequence>MGAYLLGAVATNVAGRRNDSGWTPFGAESESPTERVSSQEMEPLDLPETLLWAFVPDLGAATDLLIASEGGGTEIEPSIRDWNVGVAITVQYSAFAPDGRVTMHGSTGIATLEFRPATGDVALEAKDGAGMVTAAFLKPWVQSAASGSDEVLLVRRDESIGVWLDRKYLGDVVVGTPERLIVGGSATSSVLGVQQAEVTR</sequence>
<protein>
    <submittedName>
        <fullName evidence="2">Uncharacterized protein</fullName>
    </submittedName>
</protein>
<dbReference type="STRING" id="1229780.BN381_20058"/>